<feature type="binding site" evidence="7">
    <location>
        <position position="89"/>
    </location>
    <ligand>
        <name>Mg(2+)</name>
        <dbReference type="ChEBI" id="CHEBI:18420"/>
        <label>1</label>
        <note>catalytic</note>
    </ligand>
</feature>
<dbReference type="Gene3D" id="3.40.190.80">
    <property type="match status" value="1"/>
</dbReference>
<evidence type="ECO:0000256" key="7">
    <source>
        <dbReference type="PIRSR" id="PIRSR600760-2"/>
    </source>
</evidence>
<dbReference type="GO" id="GO:0005634">
    <property type="term" value="C:nucleus"/>
    <property type="evidence" value="ECO:0007669"/>
    <property type="project" value="TreeGrafter"/>
</dbReference>
<protein>
    <recommendedName>
        <fullName evidence="10">Major facilitator superfamily (MFS) profile domain-containing protein</fullName>
    </recommendedName>
</protein>
<feature type="region of interest" description="Disordered" evidence="8">
    <location>
        <begin position="1157"/>
        <end position="1177"/>
    </location>
</feature>
<dbReference type="Pfam" id="PF00459">
    <property type="entry name" value="Inositol_P"/>
    <property type="match status" value="1"/>
</dbReference>
<dbReference type="PRINTS" id="PR00377">
    <property type="entry name" value="IMPHPHTASES"/>
</dbReference>
<evidence type="ECO:0000259" key="10">
    <source>
        <dbReference type="PROSITE" id="PS50850"/>
    </source>
</evidence>
<dbReference type="GO" id="GO:0046872">
    <property type="term" value="F:metal ion binding"/>
    <property type="evidence" value="ECO:0007669"/>
    <property type="project" value="UniProtKB-KW"/>
</dbReference>
<dbReference type="Pfam" id="PF18972">
    <property type="entry name" value="Wheel"/>
    <property type="match status" value="2"/>
</dbReference>
<dbReference type="InterPro" id="IPR033942">
    <property type="entry name" value="IMPase"/>
</dbReference>
<feature type="transmembrane region" description="Helical" evidence="9">
    <location>
        <begin position="495"/>
        <end position="516"/>
    </location>
</feature>
<keyword evidence="12" id="KW-1185">Reference proteome</keyword>
<keyword evidence="9" id="KW-0472">Membrane</keyword>
<dbReference type="InterPro" id="IPR044059">
    <property type="entry name" value="Csn1/TTC4_wheel"/>
</dbReference>
<dbReference type="InterPro" id="IPR036259">
    <property type="entry name" value="MFS_trans_sf"/>
</dbReference>
<feature type="transmembrane region" description="Helical" evidence="9">
    <location>
        <begin position="668"/>
        <end position="692"/>
    </location>
</feature>
<dbReference type="GO" id="GO:0022857">
    <property type="term" value="F:transmembrane transporter activity"/>
    <property type="evidence" value="ECO:0007669"/>
    <property type="project" value="InterPro"/>
</dbReference>
<dbReference type="GO" id="GO:0046854">
    <property type="term" value="P:phosphatidylinositol phosphate biosynthetic process"/>
    <property type="evidence" value="ECO:0007669"/>
    <property type="project" value="InterPro"/>
</dbReference>
<feature type="transmembrane region" description="Helical" evidence="9">
    <location>
        <begin position="961"/>
        <end position="981"/>
    </location>
</feature>
<sequence length="1593" mass="173935">MADLNLLEIHDALVAIAYEAGKMILAANPSDIDQGTKLNSVDIVTEADQAVEKMVSTRLREAYPSVTFMGEETYKPGTRVGPEPTFIVDPIDGTTNFVHSFPAACISLGLAVDRVPEIGVIYNPFLDQLFTAIRGQGAFLRRGGPDSQPQRLPLSRNPQPLTGLGSALVAVEWGSTRDGPNFEAKVATFRNLAASREDGGAMAHSLRSVGSAALQLAHVAAGQTDVYWEGGCWAWDVCAGWCLLTEAGGIMASGNPGNWEPELDGRLYLAVRGAPSGQRELVEEFWAAMGDHRMDYSTVLSLRTCWHVRVPMASGNPGNWEPELDGRLYLAVRGAPSGQRELVEEFWAAMGEHRMDYSHQHQRQAAAPDAVAAHHATMAMAVSTSLSSTQIFTPSHFCSQHVAHFFLSFLTPSTNPLFERVHPLPNTFVFALLDHEEKKKKKSPPDTSISPRLATTITTHPTLAACTFVVRLLPSREAMSLTKQSYSRDPDAFPTVQLFLLAIVRLAEPIALTSIFPYAWELVKRYEVGNEEDASFYAGLLISAFSLAEALMGMYWGGLSDKIGRKPVLLLGCIGTMFSLVMVGFASNIWLALIGRALGGLLNGNIGVIQTMVGEMVKKPEHEPRAYSVMPFVWSIGTILGPFIGGTMADPHKSWPEAFPVGSLFYNFPYLLPNLVCAALLFVSIVLGWFLLQETHPDMQSASSMAPSTFVSEETPLLATTDAMKRPAVDLRDDTYGSVRGRSCSLRAADWAQLDEKKEEPSYDIFTKRIMTLVVALCIFTYHSMTYDHLMPIFFEDDRADSGSMSLFSAAASSVAGSLGAGGLGMTTRAVGMIMGVNGVIALLVQAVIFPLAAQKFGVYKLFIAVTVLHPIAYVLVPNLLLVPEAMVYPAIYFCLAVRNVLSIILYPLLLILIKEAAPSPKALGKLNGMAASASAGCRMIAPPIAGLLYTYGTKINCSGLAWYGSAVVAVIGAAQCFAVPRQRCDDCAEEAGRANVPKQPTIVVNEVDDERIRRRPERHNILEHLDSREHHTQDTAATRPAMKVDDITAQLESMLAQREAAPQPEGTTGPAPAVRRTVDEVYADLQTSPLFMTELDEDNETVAALQALAFEGTPLENGTNFKDQGNECFRARRWADARAFYTQGIDVLLPGEQARRRGETTRRTEREVTGDGHEVETEVDDAPEDVAALRACLEALYVNRGACELELRNHRACWLDCGLALRLNPRNVKALYRSSRALLAVGRIDEADDACAHGLAVDPENKALRAVAGDIVAAAEKRDAKKKADEARADAARRRAAVLRAALAARGIRTRATPQPPEMEDARVRLVPDEEDPRSSLVVPVVLLYPTDLQSDLVKAFGEADVLADHLRYIFPLPWDRAAAYTLDATECYVETVAGGLMRWGKKMPLLKVLASGSVEIVDDVFKVFVVPKAKAAAWVDDFKMKKAAEKKQLVPPEMEDARVRLVPDEEDPRSSLVVPVVLLYPTDLESDFVKAFGEADVLADHLRYIFPLPWDRAGDYTVDATECYVETVAGGLMKWGKKMPLLKVLASGGVEIVDDVFKVFVVPKAKAAAWVDDFKMKKAAEKKQLVVGVGK</sequence>
<dbReference type="SUPFAM" id="SSF56655">
    <property type="entry name" value="Carbohydrate phosphatase"/>
    <property type="match status" value="1"/>
</dbReference>
<reference evidence="11 12" key="1">
    <citation type="submission" date="2015-05" db="EMBL/GenBank/DDBJ databases">
        <authorList>
            <person name="Wang D.B."/>
            <person name="Wang M."/>
        </authorList>
    </citation>
    <scope>NUCLEOTIDE SEQUENCE [LARGE SCALE GENOMIC DNA]</scope>
    <source>
        <strain evidence="11">VL1</strain>
    </source>
</reference>
<feature type="binding site" evidence="7">
    <location>
        <position position="91"/>
    </location>
    <ligand>
        <name>Mg(2+)</name>
        <dbReference type="ChEBI" id="CHEBI:18420"/>
        <label>1</label>
        <note>catalytic</note>
    </ligand>
</feature>
<feature type="domain" description="Major facilitator superfamily (MFS) profile" evidence="10">
    <location>
        <begin position="497"/>
        <end position="985"/>
    </location>
</feature>
<feature type="transmembrane region" description="Helical" evidence="9">
    <location>
        <begin position="766"/>
        <end position="785"/>
    </location>
</feature>
<dbReference type="SUPFAM" id="SSF103473">
    <property type="entry name" value="MFS general substrate transporter"/>
    <property type="match status" value="1"/>
</dbReference>
<dbReference type="GO" id="GO:0030544">
    <property type="term" value="F:Hsp70 protein binding"/>
    <property type="evidence" value="ECO:0007669"/>
    <property type="project" value="TreeGrafter"/>
</dbReference>
<evidence type="ECO:0000256" key="1">
    <source>
        <dbReference type="ARBA" id="ARBA00004141"/>
    </source>
</evidence>
<proteinExistence type="inferred from homology"/>
<keyword evidence="9" id="KW-0812">Transmembrane</keyword>
<dbReference type="InterPro" id="IPR011990">
    <property type="entry name" value="TPR-like_helical_dom_sf"/>
</dbReference>
<dbReference type="PROSITE" id="PS00630">
    <property type="entry name" value="IMP_2"/>
    <property type="match status" value="1"/>
</dbReference>
<evidence type="ECO:0000256" key="5">
    <source>
        <dbReference type="ARBA" id="ARBA00022803"/>
    </source>
</evidence>
<dbReference type="PROSITE" id="PS00629">
    <property type="entry name" value="IMP_1"/>
    <property type="match status" value="1"/>
</dbReference>
<evidence type="ECO:0000256" key="4">
    <source>
        <dbReference type="ARBA" id="ARBA00022737"/>
    </source>
</evidence>
<dbReference type="InterPro" id="IPR020846">
    <property type="entry name" value="MFS_dom"/>
</dbReference>
<dbReference type="GO" id="GO:0016020">
    <property type="term" value="C:membrane"/>
    <property type="evidence" value="ECO:0007669"/>
    <property type="project" value="UniProtKB-SubCell"/>
</dbReference>
<evidence type="ECO:0000313" key="11">
    <source>
        <dbReference type="EMBL" id="CRK15064.1"/>
    </source>
</evidence>
<dbReference type="PROSITE" id="PS50850">
    <property type="entry name" value="MFS"/>
    <property type="match status" value="1"/>
</dbReference>
<dbReference type="InterPro" id="IPR020583">
    <property type="entry name" value="Inositol_monoP_metal-BS"/>
</dbReference>
<dbReference type="STRING" id="100787.A0A0G4KZ71"/>
<dbReference type="CDD" id="cd21381">
    <property type="entry name" value="CTWD_TTC4"/>
    <property type="match status" value="2"/>
</dbReference>
<dbReference type="SUPFAM" id="SSF48452">
    <property type="entry name" value="TPR-like"/>
    <property type="match status" value="1"/>
</dbReference>
<dbReference type="EMBL" id="CVQH01006113">
    <property type="protein sequence ID" value="CRK15064.1"/>
    <property type="molecule type" value="Genomic_DNA"/>
</dbReference>
<dbReference type="GO" id="GO:0005829">
    <property type="term" value="C:cytosol"/>
    <property type="evidence" value="ECO:0007669"/>
    <property type="project" value="TreeGrafter"/>
</dbReference>
<dbReference type="Proteomes" id="UP000044602">
    <property type="component" value="Unassembled WGS sequence"/>
</dbReference>
<organism evidence="11 12">
    <name type="scientific">Verticillium longisporum</name>
    <name type="common">Verticillium dahliae var. longisporum</name>
    <dbReference type="NCBI Taxonomy" id="100787"/>
    <lineage>
        <taxon>Eukaryota</taxon>
        <taxon>Fungi</taxon>
        <taxon>Dikarya</taxon>
        <taxon>Ascomycota</taxon>
        <taxon>Pezizomycotina</taxon>
        <taxon>Sordariomycetes</taxon>
        <taxon>Hypocreomycetidae</taxon>
        <taxon>Glomerellales</taxon>
        <taxon>Plectosphaerellaceae</taxon>
        <taxon>Verticillium</taxon>
    </lineage>
</organism>
<keyword evidence="4" id="KW-0677">Repeat</keyword>
<comment type="subcellular location">
    <subcellularLocation>
        <location evidence="1">Membrane</location>
        <topology evidence="1">Multi-pass membrane protein</topology>
    </subcellularLocation>
</comment>
<feature type="transmembrane region" description="Helical" evidence="9">
    <location>
        <begin position="859"/>
        <end position="877"/>
    </location>
</feature>
<dbReference type="PANTHER" id="PTHR46035">
    <property type="entry name" value="TETRATRICOPEPTIDE REPEAT PROTEIN 4"/>
    <property type="match status" value="1"/>
</dbReference>
<feature type="transmembrane region" description="Helical" evidence="9">
    <location>
        <begin position="930"/>
        <end position="949"/>
    </location>
</feature>
<dbReference type="InterPro" id="IPR020550">
    <property type="entry name" value="Inositol_monophosphatase_CS"/>
</dbReference>
<dbReference type="GO" id="GO:0008934">
    <property type="term" value="F:inositol monophosphate 1-phosphatase activity"/>
    <property type="evidence" value="ECO:0007669"/>
    <property type="project" value="InterPro"/>
</dbReference>
<feature type="transmembrane region" description="Helical" evidence="9">
    <location>
        <begin position="831"/>
        <end position="853"/>
    </location>
</feature>
<accession>A0A0G4KZ71</accession>
<feature type="transmembrane region" description="Helical" evidence="9">
    <location>
        <begin position="536"/>
        <end position="556"/>
    </location>
</feature>
<feature type="transmembrane region" description="Helical" evidence="9">
    <location>
        <begin position="629"/>
        <end position="648"/>
    </location>
</feature>
<keyword evidence="6 7" id="KW-0460">Magnesium</keyword>
<dbReference type="InterPro" id="IPR000760">
    <property type="entry name" value="Inositol_monophosphatase-like"/>
</dbReference>
<dbReference type="CDD" id="cd17330">
    <property type="entry name" value="MFS_SLC46_TetA_like"/>
    <property type="match status" value="1"/>
</dbReference>
<feature type="binding site" evidence="7">
    <location>
        <position position="236"/>
    </location>
    <ligand>
        <name>Mg(2+)</name>
        <dbReference type="ChEBI" id="CHEBI:18420"/>
        <label>1</label>
        <note>catalytic</note>
    </ligand>
</feature>
<keyword evidence="5" id="KW-0802">TPR repeat</keyword>
<dbReference type="FunFam" id="3.30.540.10:FF:000004">
    <property type="entry name" value="Inositol-1-monophosphatase"/>
    <property type="match status" value="1"/>
</dbReference>
<feature type="transmembrane region" description="Helical" evidence="9">
    <location>
        <begin position="568"/>
        <end position="591"/>
    </location>
</feature>
<dbReference type="Gene3D" id="3.30.540.10">
    <property type="entry name" value="Fructose-1,6-Bisphosphatase, subunit A, domain 1"/>
    <property type="match status" value="1"/>
</dbReference>
<dbReference type="GO" id="GO:0051879">
    <property type="term" value="F:Hsp90 protein binding"/>
    <property type="evidence" value="ECO:0007669"/>
    <property type="project" value="InterPro"/>
</dbReference>
<evidence type="ECO:0000256" key="2">
    <source>
        <dbReference type="ARBA" id="ARBA00009759"/>
    </source>
</evidence>
<feature type="transmembrane region" description="Helical" evidence="9">
    <location>
        <begin position="805"/>
        <end position="824"/>
    </location>
</feature>
<evidence type="ECO:0000256" key="8">
    <source>
        <dbReference type="SAM" id="MobiDB-lite"/>
    </source>
</evidence>
<keyword evidence="3 7" id="KW-0479">Metal-binding</keyword>
<dbReference type="PANTHER" id="PTHR46035:SF1">
    <property type="entry name" value="TETRATRICOPEPTIDE REPEAT PROTEIN 4"/>
    <property type="match status" value="1"/>
</dbReference>
<dbReference type="Gene3D" id="1.20.1250.20">
    <property type="entry name" value="MFS general substrate transporter like domains"/>
    <property type="match status" value="1"/>
</dbReference>
<feature type="transmembrane region" description="Helical" evidence="9">
    <location>
        <begin position="889"/>
        <end position="910"/>
    </location>
</feature>
<gene>
    <name evidence="11" type="ORF">BN1708_011333</name>
</gene>
<evidence type="ECO:0000256" key="6">
    <source>
        <dbReference type="ARBA" id="ARBA00022842"/>
    </source>
</evidence>
<feature type="binding site" evidence="7">
    <location>
        <position position="71"/>
    </location>
    <ligand>
        <name>Mg(2+)</name>
        <dbReference type="ChEBI" id="CHEBI:18420"/>
        <label>1</label>
        <note>catalytic</note>
    </ligand>
</feature>
<comment type="similarity">
    <text evidence="2">Belongs to the inositol monophosphatase superfamily.</text>
</comment>
<dbReference type="Gene3D" id="1.25.40.10">
    <property type="entry name" value="Tetratricopeptide repeat domain"/>
    <property type="match status" value="1"/>
</dbReference>
<evidence type="ECO:0000256" key="9">
    <source>
        <dbReference type="SAM" id="Phobius"/>
    </source>
</evidence>
<evidence type="ECO:0000313" key="12">
    <source>
        <dbReference type="Proteomes" id="UP000044602"/>
    </source>
</evidence>
<dbReference type="FunFam" id="3.40.190.80:FF:000012">
    <property type="entry name" value="Inositol-1-monophosphatase"/>
    <property type="match status" value="1"/>
</dbReference>
<dbReference type="GO" id="GO:0006457">
    <property type="term" value="P:protein folding"/>
    <property type="evidence" value="ECO:0007669"/>
    <property type="project" value="TreeGrafter"/>
</dbReference>
<comment type="cofactor">
    <cofactor evidence="7">
        <name>Mg(2+)</name>
        <dbReference type="ChEBI" id="CHEBI:18420"/>
    </cofactor>
</comment>
<evidence type="ECO:0000256" key="3">
    <source>
        <dbReference type="ARBA" id="ARBA00022723"/>
    </source>
</evidence>
<keyword evidence="9" id="KW-1133">Transmembrane helix</keyword>
<dbReference type="Pfam" id="PF07690">
    <property type="entry name" value="MFS_1"/>
    <property type="match status" value="1"/>
</dbReference>
<name>A0A0G4KZ71_VERLO</name>
<dbReference type="CDD" id="cd01639">
    <property type="entry name" value="IMPase"/>
    <property type="match status" value="1"/>
</dbReference>
<dbReference type="InterPro" id="IPR011701">
    <property type="entry name" value="MFS"/>
</dbReference>
<feature type="binding site" evidence="7">
    <location>
        <position position="92"/>
    </location>
    <ligand>
        <name>Mg(2+)</name>
        <dbReference type="ChEBI" id="CHEBI:18420"/>
        <label>1</label>
        <note>catalytic</note>
    </ligand>
</feature>